<protein>
    <submittedName>
        <fullName evidence="7">Fc receptor-like B</fullName>
    </submittedName>
</protein>
<keyword evidence="2" id="KW-1015">Disulfide bond</keyword>
<dbReference type="GO" id="GO:0007166">
    <property type="term" value="P:cell surface receptor signaling pathway"/>
    <property type="evidence" value="ECO:0007669"/>
    <property type="project" value="TreeGrafter"/>
</dbReference>
<feature type="domain" description="Ig-like" evidence="6">
    <location>
        <begin position="23"/>
        <end position="101"/>
    </location>
</feature>
<dbReference type="PANTHER" id="PTHR11481:SF94">
    <property type="entry name" value="FC RECEPTOR-LIKE B"/>
    <property type="match status" value="1"/>
</dbReference>
<reference evidence="8" key="1">
    <citation type="submission" date="2012-07" db="EMBL/GenBank/DDBJ databases">
        <title>Genome of the Chinese tree shrew, a rising model animal genetically related to primates.</title>
        <authorList>
            <person name="Zhang G."/>
            <person name="Fan Y."/>
            <person name="Yao Y."/>
            <person name="Huang Z."/>
        </authorList>
    </citation>
    <scope>NUCLEOTIDE SEQUENCE [LARGE SCALE GENOMIC DNA]</scope>
</reference>
<feature type="signal peptide" evidence="5">
    <location>
        <begin position="1"/>
        <end position="17"/>
    </location>
</feature>
<dbReference type="InterPro" id="IPR003599">
    <property type="entry name" value="Ig_sub"/>
</dbReference>
<organism evidence="7 8">
    <name type="scientific">Tupaia chinensis</name>
    <name type="common">Chinese tree shrew</name>
    <name type="synonym">Tupaia belangeri chinensis</name>
    <dbReference type="NCBI Taxonomy" id="246437"/>
    <lineage>
        <taxon>Eukaryota</taxon>
        <taxon>Metazoa</taxon>
        <taxon>Chordata</taxon>
        <taxon>Craniata</taxon>
        <taxon>Vertebrata</taxon>
        <taxon>Euteleostomi</taxon>
        <taxon>Mammalia</taxon>
        <taxon>Eutheria</taxon>
        <taxon>Euarchontoglires</taxon>
        <taxon>Scandentia</taxon>
        <taxon>Tupaiidae</taxon>
        <taxon>Tupaia</taxon>
    </lineage>
</organism>
<keyword evidence="7" id="KW-0675">Receptor</keyword>
<evidence type="ECO:0000256" key="2">
    <source>
        <dbReference type="ARBA" id="ARBA00023157"/>
    </source>
</evidence>
<dbReference type="InterPro" id="IPR050488">
    <property type="entry name" value="Ig_Fc_receptor"/>
</dbReference>
<dbReference type="AlphaFoldDB" id="L9L8H3"/>
<dbReference type="STRING" id="246437.L9L8H3"/>
<feature type="compositionally biased region" description="Low complexity" evidence="4">
    <location>
        <begin position="209"/>
        <end position="250"/>
    </location>
</feature>
<dbReference type="PANTHER" id="PTHR11481">
    <property type="entry name" value="IMMUNOGLOBULIN FC RECEPTOR"/>
    <property type="match status" value="1"/>
</dbReference>
<sequence length="340" mass="36608">MWSLTVLLLLVPSSGQAATLEKPTLSLHPPWTTIFKGERVTLRCDGYHPLLLELRPISTLWYLGHLLLPSHKKSIEVQTPGVYRCQTRGAPVSDPIHLSVSNDWLILQVPYAPVFEGEPLTLRCRGWYDKVVYKLHYYHDGQAVRYFHSSANYTVLQARASDSGRYQCSGTMRIPVESAPMFSAKVAVTVQEGTDSRCVTLTGSPQELASTSASAPQAAALAPGDQPLSFRKPPVSRSVPSVTSVPNTTSAGLQFRAGSGPTAGPPACAPRTPLEPSAGAPKPDVALLLREIQLLKGLLSRVVLGLKEPQAPPELRGTPETSTPHLAVSPGTPETTLVES</sequence>
<dbReference type="eggNOG" id="ENOG502SH8W">
    <property type="taxonomic scope" value="Eukaryota"/>
</dbReference>
<dbReference type="InterPro" id="IPR036179">
    <property type="entry name" value="Ig-like_dom_sf"/>
</dbReference>
<dbReference type="PROSITE" id="PS50835">
    <property type="entry name" value="IG_LIKE"/>
    <property type="match status" value="2"/>
</dbReference>
<dbReference type="GO" id="GO:0004888">
    <property type="term" value="F:transmembrane signaling receptor activity"/>
    <property type="evidence" value="ECO:0007669"/>
    <property type="project" value="TreeGrafter"/>
</dbReference>
<dbReference type="Proteomes" id="UP000011518">
    <property type="component" value="Unassembled WGS sequence"/>
</dbReference>
<keyword evidence="3" id="KW-0393">Immunoglobulin domain</keyword>
<feature type="region of interest" description="Disordered" evidence="4">
    <location>
        <begin position="209"/>
        <end position="279"/>
    </location>
</feature>
<evidence type="ECO:0000259" key="6">
    <source>
        <dbReference type="PROSITE" id="PS50835"/>
    </source>
</evidence>
<evidence type="ECO:0000256" key="4">
    <source>
        <dbReference type="SAM" id="MobiDB-lite"/>
    </source>
</evidence>
<dbReference type="InterPro" id="IPR013783">
    <property type="entry name" value="Ig-like_fold"/>
</dbReference>
<name>L9L8H3_TUPCH</name>
<evidence type="ECO:0000256" key="1">
    <source>
        <dbReference type="ARBA" id="ARBA00022729"/>
    </source>
</evidence>
<dbReference type="Gene3D" id="2.60.40.10">
    <property type="entry name" value="Immunoglobulins"/>
    <property type="match status" value="2"/>
</dbReference>
<dbReference type="SMART" id="SM00409">
    <property type="entry name" value="IG"/>
    <property type="match status" value="2"/>
</dbReference>
<accession>L9L8H3</accession>
<feature type="region of interest" description="Disordered" evidence="4">
    <location>
        <begin position="309"/>
        <end position="340"/>
    </location>
</feature>
<dbReference type="GO" id="GO:0016064">
    <property type="term" value="P:immunoglobulin mediated immune response"/>
    <property type="evidence" value="ECO:0007669"/>
    <property type="project" value="TreeGrafter"/>
</dbReference>
<dbReference type="CDD" id="cd05753">
    <property type="entry name" value="Ig2_FcgammaR_like"/>
    <property type="match status" value="1"/>
</dbReference>
<dbReference type="Pfam" id="PF13895">
    <property type="entry name" value="Ig_2"/>
    <property type="match status" value="2"/>
</dbReference>
<evidence type="ECO:0000313" key="7">
    <source>
        <dbReference type="EMBL" id="ELW70949.1"/>
    </source>
</evidence>
<dbReference type="InterPro" id="IPR007110">
    <property type="entry name" value="Ig-like_dom"/>
</dbReference>
<gene>
    <name evidence="7" type="ORF">TREES_T100015715</name>
</gene>
<dbReference type="InParanoid" id="L9L8H3"/>
<dbReference type="FunFam" id="2.60.40.10:FF:000217">
    <property type="entry name" value="High affinity immunoglobulin gamma Fc receptor I"/>
    <property type="match status" value="1"/>
</dbReference>
<keyword evidence="1 5" id="KW-0732">Signal</keyword>
<feature type="chain" id="PRO_5004000065" evidence="5">
    <location>
        <begin position="18"/>
        <end position="340"/>
    </location>
</feature>
<dbReference type="SUPFAM" id="SSF48726">
    <property type="entry name" value="Immunoglobulin"/>
    <property type="match status" value="2"/>
</dbReference>
<dbReference type="GO" id="GO:0009897">
    <property type="term" value="C:external side of plasma membrane"/>
    <property type="evidence" value="ECO:0007669"/>
    <property type="project" value="TreeGrafter"/>
</dbReference>
<evidence type="ECO:0000256" key="3">
    <source>
        <dbReference type="ARBA" id="ARBA00023319"/>
    </source>
</evidence>
<reference evidence="8" key="2">
    <citation type="journal article" date="2013" name="Nat. Commun.">
        <title>Genome of the Chinese tree shrew.</title>
        <authorList>
            <person name="Fan Y."/>
            <person name="Huang Z.Y."/>
            <person name="Cao C.C."/>
            <person name="Chen C.S."/>
            <person name="Chen Y.X."/>
            <person name="Fan D.D."/>
            <person name="He J."/>
            <person name="Hou H.L."/>
            <person name="Hu L."/>
            <person name="Hu X.T."/>
            <person name="Jiang X.T."/>
            <person name="Lai R."/>
            <person name="Lang Y.S."/>
            <person name="Liang B."/>
            <person name="Liao S.G."/>
            <person name="Mu D."/>
            <person name="Ma Y.Y."/>
            <person name="Niu Y.Y."/>
            <person name="Sun X.Q."/>
            <person name="Xia J.Q."/>
            <person name="Xiao J."/>
            <person name="Xiong Z.Q."/>
            <person name="Xu L."/>
            <person name="Yang L."/>
            <person name="Zhang Y."/>
            <person name="Zhao W."/>
            <person name="Zhao X.D."/>
            <person name="Zheng Y.T."/>
            <person name="Zhou J.M."/>
            <person name="Zhu Y.B."/>
            <person name="Zhang G.J."/>
            <person name="Wang J."/>
            <person name="Yao Y.G."/>
        </authorList>
    </citation>
    <scope>NUCLEOTIDE SEQUENCE [LARGE SCALE GENOMIC DNA]</scope>
</reference>
<evidence type="ECO:0000256" key="5">
    <source>
        <dbReference type="SAM" id="SignalP"/>
    </source>
</evidence>
<keyword evidence="8" id="KW-1185">Reference proteome</keyword>
<proteinExistence type="predicted"/>
<dbReference type="EMBL" id="KB320477">
    <property type="protein sequence ID" value="ELW70949.1"/>
    <property type="molecule type" value="Genomic_DNA"/>
</dbReference>
<evidence type="ECO:0000313" key="8">
    <source>
        <dbReference type="Proteomes" id="UP000011518"/>
    </source>
</evidence>
<feature type="domain" description="Ig-like" evidence="6">
    <location>
        <begin position="116"/>
        <end position="189"/>
    </location>
</feature>
<dbReference type="FunCoup" id="L9L8H3">
    <property type="interactions" value="336"/>
</dbReference>